<dbReference type="Proteomes" id="UP000715965">
    <property type="component" value="Unassembled WGS sequence"/>
</dbReference>
<gene>
    <name evidence="8" type="ORF">IM725_09455</name>
</gene>
<feature type="transmembrane region" description="Helical" evidence="6">
    <location>
        <begin position="106"/>
        <end position="127"/>
    </location>
</feature>
<evidence type="ECO:0000313" key="9">
    <source>
        <dbReference type="Proteomes" id="UP000715965"/>
    </source>
</evidence>
<dbReference type="GO" id="GO:0016874">
    <property type="term" value="F:ligase activity"/>
    <property type="evidence" value="ECO:0007669"/>
    <property type="project" value="UniProtKB-KW"/>
</dbReference>
<feature type="domain" description="O-antigen ligase-related" evidence="7">
    <location>
        <begin position="234"/>
        <end position="396"/>
    </location>
</feature>
<feature type="transmembrane region" description="Helical" evidence="6">
    <location>
        <begin position="133"/>
        <end position="150"/>
    </location>
</feature>
<evidence type="ECO:0000259" key="7">
    <source>
        <dbReference type="Pfam" id="PF04932"/>
    </source>
</evidence>
<keyword evidence="5" id="KW-0802">TPR repeat</keyword>
<feature type="transmembrane region" description="Helical" evidence="6">
    <location>
        <begin position="381"/>
        <end position="404"/>
    </location>
</feature>
<feature type="transmembrane region" description="Helical" evidence="6">
    <location>
        <begin position="199"/>
        <end position="216"/>
    </location>
</feature>
<feature type="transmembrane region" description="Helical" evidence="6">
    <location>
        <begin position="246"/>
        <end position="265"/>
    </location>
</feature>
<evidence type="ECO:0000256" key="6">
    <source>
        <dbReference type="SAM" id="Phobius"/>
    </source>
</evidence>
<keyword evidence="2 6" id="KW-0812">Transmembrane</keyword>
<reference evidence="8 9" key="1">
    <citation type="submission" date="2020-10" db="EMBL/GenBank/DDBJ databases">
        <title>Draft genome of Ramlibacter aquaticus LMG 30558.</title>
        <authorList>
            <person name="Props R."/>
        </authorList>
    </citation>
    <scope>NUCLEOTIDE SEQUENCE [LARGE SCALE GENOMIC DNA]</scope>
    <source>
        <strain evidence="8 9">LMG 30558</strain>
    </source>
</reference>
<dbReference type="SUPFAM" id="SSF48452">
    <property type="entry name" value="TPR-like"/>
    <property type="match status" value="1"/>
</dbReference>
<proteinExistence type="predicted"/>
<evidence type="ECO:0000256" key="5">
    <source>
        <dbReference type="PROSITE-ProRule" id="PRU00339"/>
    </source>
</evidence>
<dbReference type="PANTHER" id="PTHR37422:SF13">
    <property type="entry name" value="LIPOPOLYSACCHARIDE BIOSYNTHESIS PROTEIN PA4999-RELATED"/>
    <property type="match status" value="1"/>
</dbReference>
<dbReference type="PROSITE" id="PS50005">
    <property type="entry name" value="TPR"/>
    <property type="match status" value="1"/>
</dbReference>
<dbReference type="EMBL" id="JADDOJ010000031">
    <property type="protein sequence ID" value="MBE7940794.1"/>
    <property type="molecule type" value="Genomic_DNA"/>
</dbReference>
<evidence type="ECO:0000313" key="8">
    <source>
        <dbReference type="EMBL" id="MBE7940794.1"/>
    </source>
</evidence>
<protein>
    <submittedName>
        <fullName evidence="8">O-antigen ligase family protein</fullName>
    </submittedName>
</protein>
<accession>A0ABR9SEL1</accession>
<dbReference type="InterPro" id="IPR019734">
    <property type="entry name" value="TPR_rpt"/>
</dbReference>
<keyword evidence="9" id="KW-1185">Reference proteome</keyword>
<feature type="repeat" description="TPR" evidence="5">
    <location>
        <begin position="591"/>
        <end position="624"/>
    </location>
</feature>
<evidence type="ECO:0000256" key="2">
    <source>
        <dbReference type="ARBA" id="ARBA00022692"/>
    </source>
</evidence>
<dbReference type="InterPro" id="IPR007016">
    <property type="entry name" value="O-antigen_ligase-rel_domated"/>
</dbReference>
<dbReference type="PANTHER" id="PTHR37422">
    <property type="entry name" value="TEICHURONIC ACID BIOSYNTHESIS PROTEIN TUAE"/>
    <property type="match status" value="1"/>
</dbReference>
<dbReference type="InterPro" id="IPR011990">
    <property type="entry name" value="TPR-like_helical_dom_sf"/>
</dbReference>
<evidence type="ECO:0000256" key="3">
    <source>
        <dbReference type="ARBA" id="ARBA00022989"/>
    </source>
</evidence>
<evidence type="ECO:0000256" key="1">
    <source>
        <dbReference type="ARBA" id="ARBA00004141"/>
    </source>
</evidence>
<organism evidence="8 9">
    <name type="scientific">Ramlibacter aquaticus</name>
    <dbReference type="NCBI Taxonomy" id="2780094"/>
    <lineage>
        <taxon>Bacteria</taxon>
        <taxon>Pseudomonadati</taxon>
        <taxon>Pseudomonadota</taxon>
        <taxon>Betaproteobacteria</taxon>
        <taxon>Burkholderiales</taxon>
        <taxon>Comamonadaceae</taxon>
        <taxon>Ramlibacter</taxon>
    </lineage>
</organism>
<keyword evidence="3 6" id="KW-1133">Transmembrane helix</keyword>
<feature type="transmembrane region" description="Helical" evidence="6">
    <location>
        <begin position="157"/>
        <end position="179"/>
    </location>
</feature>
<feature type="transmembrane region" description="Helical" evidence="6">
    <location>
        <begin position="424"/>
        <end position="443"/>
    </location>
</feature>
<keyword evidence="4 6" id="KW-0472">Membrane</keyword>
<feature type="transmembrane region" description="Helical" evidence="6">
    <location>
        <begin position="277"/>
        <end position="296"/>
    </location>
</feature>
<sequence>MGRRRNASPVRAAAAAAAMPVPGLQVPPAAVVPTTAAALPAEAGSTGIALLLGLMILLAPALGVPNEEMLQDTLKSIVVAFFSLGAAVAFFWELRRQATPLRWHAGVWLPLLLCAYALGSMAWSQVYLAGVEAIRWFLFALIAWLTLNTFSRERMAGLALAVHAGAVVASTWAVLQFLVDFGFFPQGPNPASTFINRNFFAEFAVCTLPFSMLLLGRARRSGPAALLALSNGWVITAILMTGTRAALIALWLQLLVLWPLAAWLYRDRLGWRGWARPARWGVLGLLLATVLGLGSLPTGNPKIVEEGRGNTALARAFTRTASIRPGDESLGVRMVMWRATGRMIAARPLSGVGAGAWENDVPLYQPDDAQLETDYYVHNEFLQLVAEYGLVGWLFLAGLVAWLLRALRDTLRNQDEVARAEAPWRAVLLSSLLALFVVSNVGFAWRMASTGALFALCLGALAASDARMGLGGRLGAQALPWRPSRSLACAVAAALALALAAWISQQAAECERKLVRATRMALTITASGRPNDPQWAPMKTEMLRLVHEGVDINRHYRKITPIVADELARWGDWKDAIPLWESVISSRPYIVAIMTNIARGYLSEGQVDRAAEFLARAKAIHPEAPSVLSLEVLVLSRQGRDAEALARAREVMAQGVADFDLLNAVYLLSRKQGDLATAEKALQTRLARWPYQVLPGLLELAQLQAGPLGKPDAAVATWRQALARLPARERDRVLSQVPAALRPQVESQASLPDR</sequence>
<dbReference type="Pfam" id="PF04932">
    <property type="entry name" value="Wzy_C"/>
    <property type="match status" value="1"/>
</dbReference>
<comment type="subcellular location">
    <subcellularLocation>
        <location evidence="1">Membrane</location>
        <topology evidence="1">Multi-pass membrane protein</topology>
    </subcellularLocation>
</comment>
<feature type="transmembrane region" description="Helical" evidence="6">
    <location>
        <begin position="223"/>
        <end position="240"/>
    </location>
</feature>
<dbReference type="InterPro" id="IPR051533">
    <property type="entry name" value="WaaL-like"/>
</dbReference>
<feature type="transmembrane region" description="Helical" evidence="6">
    <location>
        <begin position="47"/>
        <end position="64"/>
    </location>
</feature>
<dbReference type="Gene3D" id="1.25.40.10">
    <property type="entry name" value="Tetratricopeptide repeat domain"/>
    <property type="match status" value="1"/>
</dbReference>
<comment type="caution">
    <text evidence="8">The sequence shown here is derived from an EMBL/GenBank/DDBJ whole genome shotgun (WGS) entry which is preliminary data.</text>
</comment>
<dbReference type="RefSeq" id="WP_193780332.1">
    <property type="nucleotide sequence ID" value="NZ_JADDOJ010000031.1"/>
</dbReference>
<feature type="transmembrane region" description="Helical" evidence="6">
    <location>
        <begin position="76"/>
        <end position="94"/>
    </location>
</feature>
<name>A0ABR9SEL1_9BURK</name>
<keyword evidence="8" id="KW-0436">Ligase</keyword>
<evidence type="ECO:0000256" key="4">
    <source>
        <dbReference type="ARBA" id="ARBA00023136"/>
    </source>
</evidence>